<gene>
    <name evidence="1" type="ORF">BEP19_09495</name>
</gene>
<protein>
    <submittedName>
        <fullName evidence="1">Uncharacterized protein</fullName>
    </submittedName>
</protein>
<accession>A0A419SKR5</accession>
<comment type="caution">
    <text evidence="1">The sequence shown here is derived from an EMBL/GenBank/DDBJ whole genome shotgun (WGS) entry which is preliminary data.</text>
</comment>
<sequence length="108" mass="12559">MKQLSYNIISKEEQTVGENINLINVDFTVEVESQLLAVSNHPIYFTVVYYVNKISNEIDHVEYVGTSSANWEAFIVEIPDEEYLMIDKIMFHICEQIDKLELAKVFHS</sequence>
<dbReference type="EMBL" id="MCHY01000008">
    <property type="protein sequence ID" value="RKD24601.1"/>
    <property type="molecule type" value="Genomic_DNA"/>
</dbReference>
<proteinExistence type="predicted"/>
<organism evidence="1 2">
    <name type="scientific">Ammoniphilus oxalaticus</name>
    <dbReference type="NCBI Taxonomy" id="66863"/>
    <lineage>
        <taxon>Bacteria</taxon>
        <taxon>Bacillati</taxon>
        <taxon>Bacillota</taxon>
        <taxon>Bacilli</taxon>
        <taxon>Bacillales</taxon>
        <taxon>Paenibacillaceae</taxon>
        <taxon>Aneurinibacillus group</taxon>
        <taxon>Ammoniphilus</taxon>
    </lineage>
</organism>
<dbReference type="AlphaFoldDB" id="A0A419SKR5"/>
<dbReference type="RefSeq" id="WP_120189895.1">
    <property type="nucleotide sequence ID" value="NZ_MCHY01000008.1"/>
</dbReference>
<reference evidence="1 2" key="1">
    <citation type="submission" date="2016-08" db="EMBL/GenBank/DDBJ databases">
        <title>Novel Firmicute Genomes.</title>
        <authorList>
            <person name="Poppleton D.I."/>
            <person name="Gribaldo S."/>
        </authorList>
    </citation>
    <scope>NUCLEOTIDE SEQUENCE [LARGE SCALE GENOMIC DNA]</scope>
    <source>
        <strain evidence="1 2">RAOx-1</strain>
    </source>
</reference>
<name>A0A419SKR5_9BACL</name>
<dbReference type="Proteomes" id="UP000284219">
    <property type="component" value="Unassembled WGS sequence"/>
</dbReference>
<evidence type="ECO:0000313" key="2">
    <source>
        <dbReference type="Proteomes" id="UP000284219"/>
    </source>
</evidence>
<keyword evidence="2" id="KW-1185">Reference proteome</keyword>
<evidence type="ECO:0000313" key="1">
    <source>
        <dbReference type="EMBL" id="RKD24601.1"/>
    </source>
</evidence>